<comment type="caution">
    <text evidence="1">The sequence shown here is derived from an EMBL/GenBank/DDBJ whole genome shotgun (WGS) entry which is preliminary data.</text>
</comment>
<evidence type="ECO:0000313" key="1">
    <source>
        <dbReference type="EMBL" id="KAG0419924.1"/>
    </source>
</evidence>
<dbReference type="EMBL" id="JABSTQ010010563">
    <property type="protein sequence ID" value="KAG0419924.1"/>
    <property type="molecule type" value="Genomic_DNA"/>
</dbReference>
<accession>A0AC60PHF9</accession>
<reference evidence="1 2" key="1">
    <citation type="journal article" date="2020" name="Cell">
        <title>Large-Scale Comparative Analyses of Tick Genomes Elucidate Their Genetic Diversity and Vector Capacities.</title>
        <authorList>
            <consortium name="Tick Genome and Microbiome Consortium (TIGMIC)"/>
            <person name="Jia N."/>
            <person name="Wang J."/>
            <person name="Shi W."/>
            <person name="Du L."/>
            <person name="Sun Y."/>
            <person name="Zhan W."/>
            <person name="Jiang J.F."/>
            <person name="Wang Q."/>
            <person name="Zhang B."/>
            <person name="Ji P."/>
            <person name="Bell-Sakyi L."/>
            <person name="Cui X.M."/>
            <person name="Yuan T.T."/>
            <person name="Jiang B.G."/>
            <person name="Yang W.F."/>
            <person name="Lam T.T."/>
            <person name="Chang Q.C."/>
            <person name="Ding S.J."/>
            <person name="Wang X.J."/>
            <person name="Zhu J.G."/>
            <person name="Ruan X.D."/>
            <person name="Zhao L."/>
            <person name="Wei J.T."/>
            <person name="Ye R.Z."/>
            <person name="Que T.C."/>
            <person name="Du C.H."/>
            <person name="Zhou Y.H."/>
            <person name="Cheng J.X."/>
            <person name="Dai P.F."/>
            <person name="Guo W.B."/>
            <person name="Han X.H."/>
            <person name="Huang E.J."/>
            <person name="Li L.F."/>
            <person name="Wei W."/>
            <person name="Gao Y.C."/>
            <person name="Liu J.Z."/>
            <person name="Shao H.Z."/>
            <person name="Wang X."/>
            <person name="Wang C.C."/>
            <person name="Yang T.C."/>
            <person name="Huo Q.B."/>
            <person name="Li W."/>
            <person name="Chen H.Y."/>
            <person name="Chen S.E."/>
            <person name="Zhou L.G."/>
            <person name="Ni X.B."/>
            <person name="Tian J.H."/>
            <person name="Sheng Y."/>
            <person name="Liu T."/>
            <person name="Pan Y.S."/>
            <person name="Xia L.Y."/>
            <person name="Li J."/>
            <person name="Zhao F."/>
            <person name="Cao W.C."/>
        </authorList>
    </citation>
    <scope>NUCLEOTIDE SEQUENCE [LARGE SCALE GENOMIC DNA]</scope>
    <source>
        <strain evidence="1">Iper-2018</strain>
    </source>
</reference>
<name>A0AC60PHF9_IXOPE</name>
<feature type="non-terminal residue" evidence="1">
    <location>
        <position position="434"/>
    </location>
</feature>
<keyword evidence="2" id="KW-1185">Reference proteome</keyword>
<proteinExistence type="predicted"/>
<sequence>MRRGGPDILAHKIRLDHSPKPTDVTGLASRNKGITRLSQTSRCANPSGYLVSVLGVDCMQLSMSILQVPSQVVGVLFMPLMVYLLAARVGTDPALCCAAWMVGSLLLVIPVARLQNAIWRRIMAYRDERLKRLSDLLSSVRLVKMYAWEDACTDAVDRLRRKEMLPIFLINLLDGFIDSLYSASSSVMLIIVFGSLAILDPSRTLDASLSFSVIYIISLNDLLMVILAQFMRIRSMVKTSLVKRATVIVKKQEVTVLGGVKLPPKIKFVLNHQPKFNEEPGMAPSCQIVTEYKLKLRLTSDKEKEFVVAPVALYGVDTRQAIDKNFKQVNLGSLTKVSLGIGRIAKLCSEEEQEESPGESRALHGTGEILLSDCSFVWTKRREGLSDPTLKSVSLEIAPGSLVGLAGFVGSGKSSLLAAILGDMHCVEGTITTS</sequence>
<gene>
    <name evidence="1" type="ORF">HPB47_003795</name>
</gene>
<evidence type="ECO:0000313" key="2">
    <source>
        <dbReference type="Proteomes" id="UP000805193"/>
    </source>
</evidence>
<dbReference type="Proteomes" id="UP000805193">
    <property type="component" value="Unassembled WGS sequence"/>
</dbReference>
<organism evidence="1 2">
    <name type="scientific">Ixodes persulcatus</name>
    <name type="common">Taiga tick</name>
    <dbReference type="NCBI Taxonomy" id="34615"/>
    <lineage>
        <taxon>Eukaryota</taxon>
        <taxon>Metazoa</taxon>
        <taxon>Ecdysozoa</taxon>
        <taxon>Arthropoda</taxon>
        <taxon>Chelicerata</taxon>
        <taxon>Arachnida</taxon>
        <taxon>Acari</taxon>
        <taxon>Parasitiformes</taxon>
        <taxon>Ixodida</taxon>
        <taxon>Ixodoidea</taxon>
        <taxon>Ixodidae</taxon>
        <taxon>Ixodinae</taxon>
        <taxon>Ixodes</taxon>
    </lineage>
</organism>
<protein>
    <submittedName>
        <fullName evidence="1">Uncharacterized protein</fullName>
    </submittedName>
</protein>